<gene>
    <name evidence="1" type="primary">WwAna1186</name>
    <name evidence="1" type="ORF">TNCT_295021</name>
</gene>
<evidence type="ECO:0000313" key="2">
    <source>
        <dbReference type="Proteomes" id="UP000887116"/>
    </source>
</evidence>
<reference evidence="1" key="1">
    <citation type="submission" date="2020-07" db="EMBL/GenBank/DDBJ databases">
        <title>Multicomponent nature underlies the extraordinary mechanical properties of spider dragline silk.</title>
        <authorList>
            <person name="Kono N."/>
            <person name="Nakamura H."/>
            <person name="Mori M."/>
            <person name="Yoshida Y."/>
            <person name="Ohtoshi R."/>
            <person name="Malay A.D."/>
            <person name="Moran D.A.P."/>
            <person name="Tomita M."/>
            <person name="Numata K."/>
            <person name="Arakawa K."/>
        </authorList>
    </citation>
    <scope>NUCLEOTIDE SEQUENCE</scope>
</reference>
<proteinExistence type="predicted"/>
<protein>
    <submittedName>
        <fullName evidence="1">Membrane protein, putative</fullName>
    </submittedName>
</protein>
<sequence>MLAIASNGEYYLHRGGYHVKVSRSCEYINGEKLYVYLGDEPPKDLHGVGTNDFKVVGVRKRVDGKDEYTILDVISGEHFQNKESKKIYFGIDVSNVEKGDITDKYGKYYENNKYTVTLFVKRKINDLFHRM</sequence>
<evidence type="ECO:0000313" key="1">
    <source>
        <dbReference type="EMBL" id="GFQ93350.1"/>
    </source>
</evidence>
<dbReference type="EMBL" id="BMAO01024153">
    <property type="protein sequence ID" value="GFQ93350.1"/>
    <property type="molecule type" value="Genomic_DNA"/>
</dbReference>
<comment type="caution">
    <text evidence="1">The sequence shown here is derived from an EMBL/GenBank/DDBJ whole genome shotgun (WGS) entry which is preliminary data.</text>
</comment>
<dbReference type="Proteomes" id="UP000887116">
    <property type="component" value="Unassembled WGS sequence"/>
</dbReference>
<name>A0A8X6L0L2_TRICU</name>
<dbReference type="AlphaFoldDB" id="A0A8X6L0L2"/>
<accession>A0A8X6L0L2</accession>
<organism evidence="1 2">
    <name type="scientific">Trichonephila clavata</name>
    <name type="common">Joro spider</name>
    <name type="synonym">Nephila clavata</name>
    <dbReference type="NCBI Taxonomy" id="2740835"/>
    <lineage>
        <taxon>Eukaryota</taxon>
        <taxon>Metazoa</taxon>
        <taxon>Ecdysozoa</taxon>
        <taxon>Arthropoda</taxon>
        <taxon>Chelicerata</taxon>
        <taxon>Arachnida</taxon>
        <taxon>Araneae</taxon>
        <taxon>Araneomorphae</taxon>
        <taxon>Entelegynae</taxon>
        <taxon>Araneoidea</taxon>
        <taxon>Nephilidae</taxon>
        <taxon>Trichonephila</taxon>
    </lineage>
</organism>
<keyword evidence="2" id="KW-1185">Reference proteome</keyword>